<keyword evidence="2 5" id="KW-1003">Cell membrane</keyword>
<dbReference type="PANTHER" id="PTHR13809">
    <property type="entry name" value="GUANINE NUCLEOTIDE-BINDING PROTEIN GAMMA SUBUNIT"/>
    <property type="match status" value="1"/>
</dbReference>
<dbReference type="PROSITE" id="PS50058">
    <property type="entry name" value="G_PROTEIN_GAMMA"/>
    <property type="match status" value="1"/>
</dbReference>
<dbReference type="AlphaFoldDB" id="A0A6P8ITI3"/>
<dbReference type="InterPro" id="IPR001770">
    <property type="entry name" value="G-protein_gamma"/>
</dbReference>
<dbReference type="GO" id="GO:0031681">
    <property type="term" value="F:G-protein beta-subunit binding"/>
    <property type="evidence" value="ECO:0007669"/>
    <property type="project" value="InterPro"/>
</dbReference>
<dbReference type="GeneID" id="116304681"/>
<gene>
    <name evidence="9" type="primary">LOC116304681</name>
</gene>
<evidence type="ECO:0000256" key="3">
    <source>
        <dbReference type="ARBA" id="ARBA00023136"/>
    </source>
</evidence>
<dbReference type="SUPFAM" id="SSF48670">
    <property type="entry name" value="Transducin (heterotrimeric G protein), gamma chain"/>
    <property type="match status" value="1"/>
</dbReference>
<dbReference type="RefSeq" id="XP_031570314.1">
    <property type="nucleotide sequence ID" value="XM_031714454.1"/>
</dbReference>
<dbReference type="SMART" id="SM01224">
    <property type="entry name" value="G_gamma"/>
    <property type="match status" value="1"/>
</dbReference>
<evidence type="ECO:0000256" key="6">
    <source>
        <dbReference type="SAM" id="MobiDB-lite"/>
    </source>
</evidence>
<protein>
    <recommendedName>
        <fullName evidence="5">Guanine nucleotide-binding protein subunit gamma</fullName>
    </recommendedName>
</protein>
<dbReference type="OrthoDB" id="6264244at2759"/>
<comment type="subcellular location">
    <subcellularLocation>
        <location evidence="5">Cell membrane</location>
        <topology evidence="5">Lipid-anchor</topology>
        <orientation evidence="5">Cytoplasmic side</orientation>
    </subcellularLocation>
</comment>
<keyword evidence="5" id="KW-0449">Lipoprotein</keyword>
<dbReference type="Proteomes" id="UP000515163">
    <property type="component" value="Unplaced"/>
</dbReference>
<dbReference type="InParanoid" id="A0A6P8ITI3"/>
<dbReference type="KEGG" id="aten:116304681"/>
<evidence type="ECO:0000256" key="2">
    <source>
        <dbReference type="ARBA" id="ARBA00022475"/>
    </source>
</evidence>
<evidence type="ECO:0000259" key="7">
    <source>
        <dbReference type="PROSITE" id="PS50058"/>
    </source>
</evidence>
<comment type="similarity">
    <text evidence="1 5">Belongs to the G protein gamma family.</text>
</comment>
<name>A0A6P8ITI3_ACTTE</name>
<dbReference type="InterPro" id="IPR015898">
    <property type="entry name" value="G-protein_gamma-like_dom"/>
</dbReference>
<dbReference type="GO" id="GO:0007186">
    <property type="term" value="P:G protein-coupled receptor signaling pathway"/>
    <property type="evidence" value="ECO:0007669"/>
    <property type="project" value="InterPro"/>
</dbReference>
<evidence type="ECO:0000313" key="8">
    <source>
        <dbReference type="Proteomes" id="UP000515163"/>
    </source>
</evidence>
<feature type="compositionally biased region" description="Basic and acidic residues" evidence="6">
    <location>
        <begin position="238"/>
        <end position="247"/>
    </location>
</feature>
<keyword evidence="8" id="KW-1185">Reference proteome</keyword>
<keyword evidence="3 5" id="KW-0472">Membrane</keyword>
<feature type="domain" description="G protein gamma" evidence="7">
    <location>
        <begin position="7"/>
        <end position="52"/>
    </location>
</feature>
<feature type="compositionally biased region" description="Basic and acidic residues" evidence="6">
    <location>
        <begin position="160"/>
        <end position="169"/>
    </location>
</feature>
<accession>A0A6P8ITI3</accession>
<organism evidence="8 9">
    <name type="scientific">Actinia tenebrosa</name>
    <name type="common">Australian red waratah sea anemone</name>
    <dbReference type="NCBI Taxonomy" id="6105"/>
    <lineage>
        <taxon>Eukaryota</taxon>
        <taxon>Metazoa</taxon>
        <taxon>Cnidaria</taxon>
        <taxon>Anthozoa</taxon>
        <taxon>Hexacorallia</taxon>
        <taxon>Actiniaria</taxon>
        <taxon>Actiniidae</taxon>
        <taxon>Actinia</taxon>
    </lineage>
</organism>
<evidence type="ECO:0000313" key="9">
    <source>
        <dbReference type="RefSeq" id="XP_031570314.1"/>
    </source>
</evidence>
<evidence type="ECO:0000256" key="4">
    <source>
        <dbReference type="ARBA" id="ARBA00023224"/>
    </source>
</evidence>
<comment type="function">
    <text evidence="5">Guanine nucleotide-binding proteins (G proteins) are involved as a modulator or transducer in various transmembrane signaling systems. The beta and gamma chains are required for the GTPase activity, for replacement of GDP by GTP, and for G protein-effector interaction.</text>
</comment>
<feature type="compositionally biased region" description="Polar residues" evidence="6">
    <location>
        <begin position="182"/>
        <end position="193"/>
    </location>
</feature>
<proteinExistence type="inferred from homology"/>
<dbReference type="PRINTS" id="PR00321">
    <property type="entry name" value="GPROTEING"/>
</dbReference>
<evidence type="ECO:0000256" key="5">
    <source>
        <dbReference type="RuleBase" id="RU004973"/>
    </source>
</evidence>
<sequence length="247" mass="28616">MLQNKISSHDLQHQRQMVDQLRREVKLDRLKVSQCANDILQYCEQQETQDPLPRASLYASDVLNKRICVDSNISMMIRIDKAKQVLDEVVTGAARHASPSREIATELQKFVTEDAPPNPPDPPPVSRPRSQGIRERRRTKRLEEIRRAKYVVMETTSGSRSEREVGTAKEKKRRRRRRAENSSKTGETDTLLTRKNKQNRQKLPDGDLEKVTSMSFPTLPSLFMRFKKPRRQQGTSKPTKDFLHQAE</sequence>
<dbReference type="SMART" id="SM00224">
    <property type="entry name" value="GGL"/>
    <property type="match status" value="1"/>
</dbReference>
<dbReference type="CDD" id="cd00068">
    <property type="entry name" value="GGL"/>
    <property type="match status" value="1"/>
</dbReference>
<feature type="region of interest" description="Disordered" evidence="6">
    <location>
        <begin position="110"/>
        <end position="247"/>
    </location>
</feature>
<reference evidence="9" key="1">
    <citation type="submission" date="2025-08" db="UniProtKB">
        <authorList>
            <consortium name="RefSeq"/>
        </authorList>
    </citation>
    <scope>IDENTIFICATION</scope>
    <source>
        <tissue evidence="9">Tentacle</tissue>
    </source>
</reference>
<feature type="compositionally biased region" description="Pro residues" evidence="6">
    <location>
        <begin position="116"/>
        <end position="126"/>
    </location>
</feature>
<dbReference type="Pfam" id="PF00631">
    <property type="entry name" value="G-gamma"/>
    <property type="match status" value="1"/>
</dbReference>
<comment type="subunit">
    <text evidence="5">G proteins are composed of 3 units; alpha, beta and gamma.</text>
</comment>
<dbReference type="GO" id="GO:0005834">
    <property type="term" value="C:heterotrimeric G-protein complex"/>
    <property type="evidence" value="ECO:0007669"/>
    <property type="project" value="InterPro"/>
</dbReference>
<keyword evidence="4 5" id="KW-0807">Transducer</keyword>
<evidence type="ECO:0000256" key="1">
    <source>
        <dbReference type="ARBA" id="ARBA00007431"/>
    </source>
</evidence>
<dbReference type="Gene3D" id="4.10.260.10">
    <property type="entry name" value="Transducin (heterotrimeric G protein), gamma chain"/>
    <property type="match status" value="1"/>
</dbReference>
<dbReference type="InterPro" id="IPR036284">
    <property type="entry name" value="GGL_sf"/>
</dbReference>